<sequence length="502" mass="55832">MKYAFVSIVISILFSACLSSDFDTTINKGSLTFSKDTLYLDTVFTNTSSSTRTLKVYNKSNQNLSIPSVYLERGNSSFYRLNVDGVSGKRVENIDILAKDSLFIFVEVTIDFNQVSDPLYIDQIVFSSENEPQKVELVTLVQDAHFLFPQKNSEGIKETLEIGIDEEGNSIVVDGFYLSGSQQWTNDKPYVIYGFAGVSSGNSLQISKGTQIYFHQNSGLIIEKGGSLEMTGEIGEEVVLQGDRLEQLYKDNPGQWSTIWLRAGSVDNRFENVIIKNNDIGIVTDSLISQIDAGLTLKNVQIYNTSSFGILGRNAHIKAENVVVANNGNASVACTFGGKYEFIHSTLANFWNKSIRQFPTLYINNFVLSSNGEMTALANNLVQANFINCIIDGNQNAEMVLERMDGADFNYFFQNNLIQFSDNSGSEPLYDFNNPIYYLNNIFTGNSDFLGISQNNFLIGEDSEAIDLADQLKAQEVPFDLLGNDRRVSPDAGAYQYAEDTQ</sequence>
<organism evidence="2 3">
    <name type="scientific">Namhaeicola litoreus</name>
    <dbReference type="NCBI Taxonomy" id="1052145"/>
    <lineage>
        <taxon>Bacteria</taxon>
        <taxon>Pseudomonadati</taxon>
        <taxon>Bacteroidota</taxon>
        <taxon>Flavobacteriia</taxon>
        <taxon>Flavobacteriales</taxon>
        <taxon>Flavobacteriaceae</taxon>
        <taxon>Namhaeicola</taxon>
    </lineage>
</organism>
<dbReference type="Proteomes" id="UP001597201">
    <property type="component" value="Unassembled WGS sequence"/>
</dbReference>
<gene>
    <name evidence="2" type="ORF">ACFQ39_08620</name>
</gene>
<dbReference type="EMBL" id="JBHTMY010000003">
    <property type="protein sequence ID" value="MFD1315675.1"/>
    <property type="molecule type" value="Genomic_DNA"/>
</dbReference>
<dbReference type="PROSITE" id="PS51257">
    <property type="entry name" value="PROKAR_LIPOPROTEIN"/>
    <property type="match status" value="1"/>
</dbReference>
<feature type="chain" id="PRO_5046912197" description="Right handed beta helix region" evidence="1">
    <location>
        <begin position="22"/>
        <end position="502"/>
    </location>
</feature>
<protein>
    <recommendedName>
        <fullName evidence="4">Right handed beta helix region</fullName>
    </recommendedName>
</protein>
<proteinExistence type="predicted"/>
<evidence type="ECO:0008006" key="4">
    <source>
        <dbReference type="Google" id="ProtNLM"/>
    </source>
</evidence>
<dbReference type="RefSeq" id="WP_377178072.1">
    <property type="nucleotide sequence ID" value="NZ_JBHTMY010000003.1"/>
</dbReference>
<reference evidence="3" key="1">
    <citation type="journal article" date="2019" name="Int. J. Syst. Evol. Microbiol.">
        <title>The Global Catalogue of Microorganisms (GCM) 10K type strain sequencing project: providing services to taxonomists for standard genome sequencing and annotation.</title>
        <authorList>
            <consortium name="The Broad Institute Genomics Platform"/>
            <consortium name="The Broad Institute Genome Sequencing Center for Infectious Disease"/>
            <person name="Wu L."/>
            <person name="Ma J."/>
        </authorList>
    </citation>
    <scope>NUCLEOTIDE SEQUENCE [LARGE SCALE GENOMIC DNA]</scope>
    <source>
        <strain evidence="3">CCUG 61485</strain>
    </source>
</reference>
<dbReference type="InterPro" id="IPR011050">
    <property type="entry name" value="Pectin_lyase_fold/virulence"/>
</dbReference>
<name>A0ABW3Y2Q8_9FLAO</name>
<evidence type="ECO:0000256" key="1">
    <source>
        <dbReference type="SAM" id="SignalP"/>
    </source>
</evidence>
<keyword evidence="1" id="KW-0732">Signal</keyword>
<dbReference type="SUPFAM" id="SSF51126">
    <property type="entry name" value="Pectin lyase-like"/>
    <property type="match status" value="1"/>
</dbReference>
<evidence type="ECO:0000313" key="2">
    <source>
        <dbReference type="EMBL" id="MFD1315675.1"/>
    </source>
</evidence>
<comment type="caution">
    <text evidence="2">The sequence shown here is derived from an EMBL/GenBank/DDBJ whole genome shotgun (WGS) entry which is preliminary data.</text>
</comment>
<keyword evidence="3" id="KW-1185">Reference proteome</keyword>
<evidence type="ECO:0000313" key="3">
    <source>
        <dbReference type="Proteomes" id="UP001597201"/>
    </source>
</evidence>
<feature type="signal peptide" evidence="1">
    <location>
        <begin position="1"/>
        <end position="21"/>
    </location>
</feature>
<accession>A0ABW3Y2Q8</accession>